<evidence type="ECO:0000313" key="13">
    <source>
        <dbReference type="EMBL" id="EFJ38424.1"/>
    </source>
</evidence>
<evidence type="ECO:0000256" key="6">
    <source>
        <dbReference type="ARBA" id="ARBA00022741"/>
    </source>
</evidence>
<dbReference type="SUPFAM" id="SSF90123">
    <property type="entry name" value="ABC transporter transmembrane region"/>
    <property type="match status" value="2"/>
</dbReference>
<dbReference type="InterPro" id="IPR044746">
    <property type="entry name" value="ABCC_6TM_D1"/>
</dbReference>
<protein>
    <submittedName>
        <fullName evidence="13">ATP-binding cassette transporter, subfamily C, member 13, SmABCC13</fullName>
    </submittedName>
</protein>
<evidence type="ECO:0000256" key="3">
    <source>
        <dbReference type="ARBA" id="ARBA00022448"/>
    </source>
</evidence>
<dbReference type="InterPro" id="IPR027417">
    <property type="entry name" value="P-loop_NTPase"/>
</dbReference>
<dbReference type="eggNOG" id="KOG0054">
    <property type="taxonomic scope" value="Eukaryota"/>
</dbReference>
<feature type="transmembrane region" description="Helical" evidence="10">
    <location>
        <begin position="361"/>
        <end position="381"/>
    </location>
</feature>
<dbReference type="PROSITE" id="PS00211">
    <property type="entry name" value="ABC_TRANSPORTER_1"/>
    <property type="match status" value="1"/>
</dbReference>
<dbReference type="CDD" id="cd03250">
    <property type="entry name" value="ABCC_MRP_domain1"/>
    <property type="match status" value="1"/>
</dbReference>
<dbReference type="InterPro" id="IPR044726">
    <property type="entry name" value="ABCC_6TM_D2"/>
</dbReference>
<dbReference type="GO" id="GO:0140359">
    <property type="term" value="F:ABC-type transporter activity"/>
    <property type="evidence" value="ECO:0000318"/>
    <property type="project" value="GO_Central"/>
</dbReference>
<dbReference type="Gene3D" id="3.40.50.300">
    <property type="entry name" value="P-loop containing nucleotide triphosphate hydrolases"/>
    <property type="match status" value="2"/>
</dbReference>
<dbReference type="HOGENOM" id="CLU_000604_27_0_1"/>
<dbReference type="PANTHER" id="PTHR24223">
    <property type="entry name" value="ATP-BINDING CASSETTE SUB-FAMILY C"/>
    <property type="match status" value="1"/>
</dbReference>
<dbReference type="FunFam" id="3.40.50.300:FF:000508">
    <property type="entry name" value="ABC transporter C family member 5"/>
    <property type="match status" value="1"/>
</dbReference>
<dbReference type="Pfam" id="PF00664">
    <property type="entry name" value="ABC_membrane"/>
    <property type="match status" value="2"/>
</dbReference>
<evidence type="ECO:0000256" key="8">
    <source>
        <dbReference type="ARBA" id="ARBA00022989"/>
    </source>
</evidence>
<evidence type="ECO:0000256" key="4">
    <source>
        <dbReference type="ARBA" id="ARBA00022692"/>
    </source>
</evidence>
<feature type="transmembrane region" description="Helical" evidence="10">
    <location>
        <begin position="469"/>
        <end position="493"/>
    </location>
</feature>
<dbReference type="FunFam" id="1.20.1560.10:FF:000003">
    <property type="entry name" value="ABC transporter C family member 10"/>
    <property type="match status" value="1"/>
</dbReference>
<feature type="domain" description="ABC transmembrane type-1" evidence="12">
    <location>
        <begin position="248"/>
        <end position="528"/>
    </location>
</feature>
<keyword evidence="14" id="KW-1185">Reference proteome</keyword>
<feature type="domain" description="ABC transporter" evidence="11">
    <location>
        <begin position="563"/>
        <end position="784"/>
    </location>
</feature>
<feature type="transmembrane region" description="Helical" evidence="10">
    <location>
        <begin position="386"/>
        <end position="405"/>
    </location>
</feature>
<dbReference type="CDD" id="cd18580">
    <property type="entry name" value="ABC_6TM_ABCC_D2"/>
    <property type="match status" value="1"/>
</dbReference>
<dbReference type="InterPro" id="IPR011527">
    <property type="entry name" value="ABC1_TM_dom"/>
</dbReference>
<keyword evidence="5" id="KW-0677">Repeat</keyword>
<dbReference type="CDD" id="cd03244">
    <property type="entry name" value="ABCC_MRP_domain2"/>
    <property type="match status" value="1"/>
</dbReference>
<dbReference type="SMART" id="SM00382">
    <property type="entry name" value="AAA"/>
    <property type="match status" value="2"/>
</dbReference>
<evidence type="ECO:0000256" key="2">
    <source>
        <dbReference type="ARBA" id="ARBA00009726"/>
    </source>
</evidence>
<feature type="domain" description="ABC transporter" evidence="11">
    <location>
        <begin position="1183"/>
        <end position="1417"/>
    </location>
</feature>
<dbReference type="KEGG" id="smo:SELMODRAFT_402326"/>
<feature type="transmembrane region" description="Helical" evidence="10">
    <location>
        <begin position="111"/>
        <end position="131"/>
    </location>
</feature>
<feature type="domain" description="ABC transmembrane type-1" evidence="12">
    <location>
        <begin position="868"/>
        <end position="1146"/>
    </location>
</feature>
<feature type="transmembrane region" description="Helical" evidence="10">
    <location>
        <begin position="1000"/>
        <end position="1023"/>
    </location>
</feature>
<feature type="transmembrane region" description="Helical" evidence="10">
    <location>
        <begin position="77"/>
        <end position="96"/>
    </location>
</feature>
<proteinExistence type="inferred from homology"/>
<keyword evidence="7 13" id="KW-0067">ATP-binding</keyword>
<evidence type="ECO:0000256" key="10">
    <source>
        <dbReference type="SAM" id="Phobius"/>
    </source>
</evidence>
<reference evidence="13 14" key="1">
    <citation type="journal article" date="2011" name="Science">
        <title>The Selaginella genome identifies genetic changes associated with the evolution of vascular plants.</title>
        <authorList>
            <person name="Banks J.A."/>
            <person name="Nishiyama T."/>
            <person name="Hasebe M."/>
            <person name="Bowman J.L."/>
            <person name="Gribskov M."/>
            <person name="dePamphilis C."/>
            <person name="Albert V.A."/>
            <person name="Aono N."/>
            <person name="Aoyama T."/>
            <person name="Ambrose B.A."/>
            <person name="Ashton N.W."/>
            <person name="Axtell M.J."/>
            <person name="Barker E."/>
            <person name="Barker M.S."/>
            <person name="Bennetzen J.L."/>
            <person name="Bonawitz N.D."/>
            <person name="Chapple C."/>
            <person name="Cheng C."/>
            <person name="Correa L.G."/>
            <person name="Dacre M."/>
            <person name="DeBarry J."/>
            <person name="Dreyer I."/>
            <person name="Elias M."/>
            <person name="Engstrom E.M."/>
            <person name="Estelle M."/>
            <person name="Feng L."/>
            <person name="Finet C."/>
            <person name="Floyd S.K."/>
            <person name="Frommer W.B."/>
            <person name="Fujita T."/>
            <person name="Gramzow L."/>
            <person name="Gutensohn M."/>
            <person name="Harholt J."/>
            <person name="Hattori M."/>
            <person name="Heyl A."/>
            <person name="Hirai T."/>
            <person name="Hiwatashi Y."/>
            <person name="Ishikawa M."/>
            <person name="Iwata M."/>
            <person name="Karol K.G."/>
            <person name="Koehler B."/>
            <person name="Kolukisaoglu U."/>
            <person name="Kubo M."/>
            <person name="Kurata T."/>
            <person name="Lalonde S."/>
            <person name="Li K."/>
            <person name="Li Y."/>
            <person name="Litt A."/>
            <person name="Lyons E."/>
            <person name="Manning G."/>
            <person name="Maruyama T."/>
            <person name="Michael T.P."/>
            <person name="Mikami K."/>
            <person name="Miyazaki S."/>
            <person name="Morinaga S."/>
            <person name="Murata T."/>
            <person name="Mueller-Roeber B."/>
            <person name="Nelson D.R."/>
            <person name="Obara M."/>
            <person name="Oguri Y."/>
            <person name="Olmstead R.G."/>
            <person name="Onodera N."/>
            <person name="Petersen B.L."/>
            <person name="Pils B."/>
            <person name="Prigge M."/>
            <person name="Rensing S.A."/>
            <person name="Riano-Pachon D.M."/>
            <person name="Roberts A.W."/>
            <person name="Sato Y."/>
            <person name="Scheller H.V."/>
            <person name="Schulz B."/>
            <person name="Schulz C."/>
            <person name="Shakirov E.V."/>
            <person name="Shibagaki N."/>
            <person name="Shinohara N."/>
            <person name="Shippen D.E."/>
            <person name="Soerensen I."/>
            <person name="Sotooka R."/>
            <person name="Sugimoto N."/>
            <person name="Sugita M."/>
            <person name="Sumikawa N."/>
            <person name="Tanurdzic M."/>
            <person name="Theissen G."/>
            <person name="Ulvskov P."/>
            <person name="Wakazuki S."/>
            <person name="Weng J.K."/>
            <person name="Willats W.W."/>
            <person name="Wipf D."/>
            <person name="Wolf P.G."/>
            <person name="Yang L."/>
            <person name="Zimmer A.D."/>
            <person name="Zhu Q."/>
            <person name="Mitros T."/>
            <person name="Hellsten U."/>
            <person name="Loque D."/>
            <person name="Otillar R."/>
            <person name="Salamov A."/>
            <person name="Schmutz J."/>
            <person name="Shapiro H."/>
            <person name="Lindquist E."/>
            <person name="Lucas S."/>
            <person name="Rokhsar D."/>
            <person name="Grigoriev I.V."/>
        </authorList>
    </citation>
    <scope>NUCLEOTIDE SEQUENCE [LARGE SCALE GENOMIC DNA]</scope>
</reference>
<accession>D8QQA3</accession>
<feature type="transmembrane region" description="Helical" evidence="10">
    <location>
        <begin position="905"/>
        <end position="925"/>
    </location>
</feature>
<organism evidence="14">
    <name type="scientific">Selaginella moellendorffii</name>
    <name type="common">Spikemoss</name>
    <dbReference type="NCBI Taxonomy" id="88036"/>
    <lineage>
        <taxon>Eukaryota</taxon>
        <taxon>Viridiplantae</taxon>
        <taxon>Streptophyta</taxon>
        <taxon>Embryophyta</taxon>
        <taxon>Tracheophyta</taxon>
        <taxon>Lycopodiopsida</taxon>
        <taxon>Selaginellales</taxon>
        <taxon>Selaginellaceae</taxon>
        <taxon>Selaginella</taxon>
    </lineage>
</organism>
<dbReference type="GO" id="GO:0016887">
    <property type="term" value="F:ATP hydrolysis activity"/>
    <property type="evidence" value="ECO:0007669"/>
    <property type="project" value="InterPro"/>
</dbReference>
<feature type="transmembrane region" description="Helical" evidence="10">
    <location>
        <begin position="247"/>
        <end position="268"/>
    </location>
</feature>
<dbReference type="Gramene" id="EFJ38424">
    <property type="protein sequence ID" value="EFJ38424"/>
    <property type="gene ID" value="SELMODRAFT_402326"/>
</dbReference>
<dbReference type="GO" id="GO:0055085">
    <property type="term" value="P:transmembrane transport"/>
    <property type="evidence" value="ECO:0000318"/>
    <property type="project" value="GO_Central"/>
</dbReference>
<evidence type="ECO:0000256" key="1">
    <source>
        <dbReference type="ARBA" id="ARBA00004141"/>
    </source>
</evidence>
<feature type="transmembrane region" description="Helical" evidence="10">
    <location>
        <begin position="38"/>
        <end position="65"/>
    </location>
</feature>
<dbReference type="InterPro" id="IPR017871">
    <property type="entry name" value="ABC_transporter-like_CS"/>
</dbReference>
<dbReference type="CDD" id="cd18579">
    <property type="entry name" value="ABC_6TM_ABCC_D1"/>
    <property type="match status" value="1"/>
</dbReference>
<keyword evidence="6" id="KW-0547">Nucleotide-binding</keyword>
<keyword evidence="4 10" id="KW-0812">Transmembrane</keyword>
<evidence type="ECO:0000256" key="9">
    <source>
        <dbReference type="ARBA" id="ARBA00023136"/>
    </source>
</evidence>
<keyword evidence="8 10" id="KW-1133">Transmembrane helix</keyword>
<dbReference type="InterPro" id="IPR003439">
    <property type="entry name" value="ABC_transporter-like_ATP-bd"/>
</dbReference>
<dbReference type="InParanoid" id="D8QQA3"/>
<dbReference type="GO" id="GO:0005524">
    <property type="term" value="F:ATP binding"/>
    <property type="evidence" value="ECO:0007669"/>
    <property type="project" value="UniProtKB-KW"/>
</dbReference>
<dbReference type="GO" id="GO:0016020">
    <property type="term" value="C:membrane"/>
    <property type="evidence" value="ECO:0007669"/>
    <property type="project" value="UniProtKB-SubCell"/>
</dbReference>
<comment type="similarity">
    <text evidence="2">Belongs to the ABC transporter superfamily. ABCC family. Conjugate transporter (TC 3.A.1.208) subfamily.</text>
</comment>
<dbReference type="InterPro" id="IPR036640">
    <property type="entry name" value="ABC1_TM_sf"/>
</dbReference>
<name>D8QQA3_SELML</name>
<evidence type="ECO:0000256" key="5">
    <source>
        <dbReference type="ARBA" id="ARBA00022737"/>
    </source>
</evidence>
<evidence type="ECO:0000259" key="12">
    <source>
        <dbReference type="PROSITE" id="PS50929"/>
    </source>
</evidence>
<comment type="subcellular location">
    <subcellularLocation>
        <location evidence="1">Membrane</location>
        <topology evidence="1">Multi-pass membrane protein</topology>
    </subcellularLocation>
</comment>
<dbReference type="Proteomes" id="UP000001514">
    <property type="component" value="Unassembled WGS sequence"/>
</dbReference>
<keyword evidence="9 10" id="KW-0472">Membrane</keyword>
<dbReference type="FunFam" id="3.40.50.300:FF:000169">
    <property type="entry name" value="ABC transporter C family member 3"/>
    <property type="match status" value="1"/>
</dbReference>
<gene>
    <name evidence="13" type="primary">SmABCC13</name>
    <name evidence="13" type="ORF">SELMODRAFT_402326</name>
</gene>
<evidence type="ECO:0000313" key="14">
    <source>
        <dbReference type="Proteomes" id="UP000001514"/>
    </source>
</evidence>
<dbReference type="Gene3D" id="1.20.1560.10">
    <property type="entry name" value="ABC transporter type 1, transmembrane domain"/>
    <property type="match status" value="2"/>
</dbReference>
<sequence length="1428" mass="158228">MALGFRRRITDYQLIVRAESFLHRFDDEIRFGSCVGTIAIAAIFILSWLELVLAAAWLVASLALVASRKRGEEKIPAALRVWWIASFCAGLPEFVLCVDDLLASKFKHKSWNAYSSLAWIPASLVLLVASVRGRTGIKVMSGSLGEPLLEEEDTQVADKGEDKVTPYTRAGNLSLLFISWVNPVLALGGKRTLEPEDLPQVAQEHRASTAYEFFQDKWERSKQDSEKSSSRPPSVTRTLVVCYCKEAVAVGFLVVVKSLASYVGPYLIDDFVSYLSGVYRFPHEGLILVTVFLVTKFLENFSQRHWFLKIQFLAIKARATLTSCVYRKGLRLSNLSRQKYTSGEIVNHMAVDIQRVLDFSWYLHDIWILPLQVALALLILYQKVGVAAIATVVATLASVAVNTPFSSLQDKYQDKIMEAKDARMRATTECLKSMRILKAQAWEKAYLQKLEALRGVEYGWLKKSFLTQAAIIFLFWTSPMIIGVVTFGTCVVLKIPLTTGKVLSALATFRVLQKALITLPDCISALSQTRVSLDRLSKFLHEPELQADAVSRTNDQDPTVIMVEAADFSWDESPEKLSLSRVNLEVKTGMTVAVCGKVGSGKSSFLSCLLGEIPRLSGKVQVTGKTSYVGQTAWIQSGKVEDNVLFGSLMDRSKYDRVLEMCQLKRDLEVLPFGDQTEIGERGINLSGGQKQRIQLARALYQDADIYLLDDPFSAVDVETGTQIFKECVLNAMASKTVILVTHQVEFLPVADLILVLNDGRITQSGTYTQLLQAKTDFSVLVGAHNKAMEVMNQADKTLDSVDKTVEGILDNEEKKEVQKSDEHEAQAKAAKAEQLVQEEEREKGSVGLQVYWNYCTAVYKGGLIPCILATQLLFLLFQIASNWWMARETPATAVAPQFDPVRLIIGYGGFSFGASLFVLLRVLLLNVIGLATAQKFFFDMLHCIFHSPMSFFDSTPTGRILSRASTDQSALDLNVPYRLEGVAFSGLQLLGIVGVMSQAVSQVLIVFAPVFVFCILLQRYYISSGRELSRLQGIQKAPIIHHFAESIAGAPTVRGFGQEERFMHRNMFLIDTSARAHFYSAATMEWASLRLELLTNVVFGFCLLLLVFLPPGTIPPSLAGLAVTYGLNLNGYQSLFVRDLCNVERTIVSVERIQQYSRIPSEAPWEIEESKPPESWPATGNVELVDLKVRYNSNSPLVLNGISCVFPGGKRIGVVGRTGSGKSTLIQAIFRLVEPAGGKIVIDGVDVTKIGLHDLRSKLSIIPQDPTLFEGTIRYNLDPLGQFSDPEIWEALDNCQLGDLVRCKEEKLDSLVSENGENWSVGQRQLFCLGRVMLKQARVLVLDEATASVDSATDGVIQSTIATKFQGCTVITIAHRLPTVVGSDYVLVLNDGRIAEYDEPGKLLEKSSSHFFKLVAEYSKRSFGSSA</sequence>
<dbReference type="PROSITE" id="PS50893">
    <property type="entry name" value="ABC_TRANSPORTER_2"/>
    <property type="match status" value="2"/>
</dbReference>
<dbReference type="SUPFAM" id="SSF52540">
    <property type="entry name" value="P-loop containing nucleoside triphosphate hydrolases"/>
    <property type="match status" value="2"/>
</dbReference>
<dbReference type="InterPro" id="IPR050173">
    <property type="entry name" value="ABC_transporter_C-like"/>
</dbReference>
<dbReference type="Pfam" id="PF00005">
    <property type="entry name" value="ABC_tran"/>
    <property type="match status" value="2"/>
</dbReference>
<dbReference type="InterPro" id="IPR003593">
    <property type="entry name" value="AAA+_ATPase"/>
</dbReference>
<evidence type="ECO:0000256" key="7">
    <source>
        <dbReference type="ARBA" id="ARBA00022840"/>
    </source>
</evidence>
<dbReference type="PROSITE" id="PS50929">
    <property type="entry name" value="ABC_TM1F"/>
    <property type="match status" value="2"/>
</dbReference>
<evidence type="ECO:0000259" key="11">
    <source>
        <dbReference type="PROSITE" id="PS50893"/>
    </source>
</evidence>
<feature type="transmembrane region" description="Helical" evidence="10">
    <location>
        <begin position="863"/>
        <end position="885"/>
    </location>
</feature>
<keyword evidence="3" id="KW-0813">Transport</keyword>
<feature type="transmembrane region" description="Helical" evidence="10">
    <location>
        <begin position="1094"/>
        <end position="1112"/>
    </location>
</feature>
<dbReference type="EMBL" id="GL377565">
    <property type="protein sequence ID" value="EFJ38424.1"/>
    <property type="molecule type" value="Genomic_DNA"/>
</dbReference>
<dbReference type="PANTHER" id="PTHR24223:SF189">
    <property type="entry name" value="ABC TRANSPORTER C FAMILY MEMBER 5"/>
    <property type="match status" value="1"/>
</dbReference>
<dbReference type="FunFam" id="1.20.1560.10:FF:000002">
    <property type="entry name" value="ABC transporter C family member 5"/>
    <property type="match status" value="1"/>
</dbReference>